<evidence type="ECO:0000313" key="3">
    <source>
        <dbReference type="EMBL" id="MFC4740633.1"/>
    </source>
</evidence>
<dbReference type="Pfam" id="PF00583">
    <property type="entry name" value="Acetyltransf_1"/>
    <property type="match status" value="1"/>
</dbReference>
<dbReference type="PANTHER" id="PTHR13947:SF37">
    <property type="entry name" value="LD18367P"/>
    <property type="match status" value="1"/>
</dbReference>
<dbReference type="InterPro" id="IPR016181">
    <property type="entry name" value="Acyl_CoA_acyltransferase"/>
</dbReference>
<reference evidence="4" key="1">
    <citation type="journal article" date="2019" name="Int. J. Syst. Evol. Microbiol.">
        <title>The Global Catalogue of Microorganisms (GCM) 10K type strain sequencing project: providing services to taxonomists for standard genome sequencing and annotation.</title>
        <authorList>
            <consortium name="The Broad Institute Genomics Platform"/>
            <consortium name="The Broad Institute Genome Sequencing Center for Infectious Disease"/>
            <person name="Wu L."/>
            <person name="Ma J."/>
        </authorList>
    </citation>
    <scope>NUCLEOTIDE SEQUENCE [LARGE SCALE GENOMIC DNA]</scope>
    <source>
        <strain evidence="4">CCUG 50349</strain>
    </source>
</reference>
<dbReference type="EC" id="2.3.-.-" evidence="3"/>
<dbReference type="InterPro" id="IPR050769">
    <property type="entry name" value="NAT_camello-type"/>
</dbReference>
<dbReference type="InterPro" id="IPR000182">
    <property type="entry name" value="GNAT_dom"/>
</dbReference>
<protein>
    <submittedName>
        <fullName evidence="3">GNAT family N-acetyltransferase</fullName>
        <ecNumber evidence="3">2.3.-.-</ecNumber>
    </submittedName>
</protein>
<dbReference type="SUPFAM" id="SSF55729">
    <property type="entry name" value="Acyl-CoA N-acyltransferases (Nat)"/>
    <property type="match status" value="1"/>
</dbReference>
<dbReference type="EMBL" id="JBHSGW010000026">
    <property type="protein sequence ID" value="MFC4740633.1"/>
    <property type="molecule type" value="Genomic_DNA"/>
</dbReference>
<keyword evidence="3" id="KW-0012">Acyltransferase</keyword>
<dbReference type="Gene3D" id="3.40.630.30">
    <property type="match status" value="1"/>
</dbReference>
<keyword evidence="1 3" id="KW-0808">Transferase</keyword>
<organism evidence="3 4">
    <name type="scientific">Flavobacterium ponti</name>
    <dbReference type="NCBI Taxonomy" id="665133"/>
    <lineage>
        <taxon>Bacteria</taxon>
        <taxon>Pseudomonadati</taxon>
        <taxon>Bacteroidota</taxon>
        <taxon>Flavobacteriia</taxon>
        <taxon>Flavobacteriales</taxon>
        <taxon>Flavobacteriaceae</taxon>
        <taxon>Flavobacterium</taxon>
    </lineage>
</organism>
<dbReference type="GO" id="GO:0016746">
    <property type="term" value="F:acyltransferase activity"/>
    <property type="evidence" value="ECO:0007669"/>
    <property type="project" value="UniProtKB-KW"/>
</dbReference>
<proteinExistence type="predicted"/>
<gene>
    <name evidence="3" type="ORF">ACFO3U_11585</name>
</gene>
<evidence type="ECO:0000259" key="2">
    <source>
        <dbReference type="PROSITE" id="PS51186"/>
    </source>
</evidence>
<evidence type="ECO:0000256" key="1">
    <source>
        <dbReference type="ARBA" id="ARBA00022679"/>
    </source>
</evidence>
<comment type="caution">
    <text evidence="3">The sequence shown here is derived from an EMBL/GenBank/DDBJ whole genome shotgun (WGS) entry which is preliminary data.</text>
</comment>
<evidence type="ECO:0000313" key="4">
    <source>
        <dbReference type="Proteomes" id="UP001595885"/>
    </source>
</evidence>
<dbReference type="RefSeq" id="WP_379742399.1">
    <property type="nucleotide sequence ID" value="NZ_JBHSGW010000026.1"/>
</dbReference>
<dbReference type="CDD" id="cd04301">
    <property type="entry name" value="NAT_SF"/>
    <property type="match status" value="1"/>
</dbReference>
<name>A0ABV9P4U8_9FLAO</name>
<dbReference type="PROSITE" id="PS51186">
    <property type="entry name" value="GNAT"/>
    <property type="match status" value="1"/>
</dbReference>
<sequence length="158" mass="17882">MQIRKIKKEDNASIAKVIRAVFIELDAPKTGTAYEDPILDTLFEVYDKDKSVYFVIEHEGRIIGGSGIAPLENGPKEICELQKMYFAPEARGKGLGLEMIQKCLDFAKEVGFKSCYLETLEMMKNAQKLYQKVGFTYLEKPLGCTGHTSCPVWMMKEL</sequence>
<feature type="domain" description="N-acetyltransferase" evidence="2">
    <location>
        <begin position="1"/>
        <end position="158"/>
    </location>
</feature>
<dbReference type="PANTHER" id="PTHR13947">
    <property type="entry name" value="GNAT FAMILY N-ACETYLTRANSFERASE"/>
    <property type="match status" value="1"/>
</dbReference>
<accession>A0ABV9P4U8</accession>
<dbReference type="Proteomes" id="UP001595885">
    <property type="component" value="Unassembled WGS sequence"/>
</dbReference>
<keyword evidence="4" id="KW-1185">Reference proteome</keyword>